<proteinExistence type="predicted"/>
<dbReference type="Proteomes" id="UP000243106">
    <property type="component" value="Unassembled WGS sequence"/>
</dbReference>
<dbReference type="EMBL" id="FOXV01000010">
    <property type="protein sequence ID" value="SFQ56569.1"/>
    <property type="molecule type" value="Genomic_DNA"/>
</dbReference>
<name>A0A1I5ZJB5_9RHOB</name>
<evidence type="ECO:0000313" key="2">
    <source>
        <dbReference type="Proteomes" id="UP000243106"/>
    </source>
</evidence>
<dbReference type="AlphaFoldDB" id="A0A1I5ZJB5"/>
<accession>A0A1I5ZJB5</accession>
<dbReference type="RefSeq" id="WP_093013588.1">
    <property type="nucleotide sequence ID" value="NZ_FOXV01000010.1"/>
</dbReference>
<reference evidence="2" key="1">
    <citation type="submission" date="2016-10" db="EMBL/GenBank/DDBJ databases">
        <authorList>
            <person name="Varghese N."/>
            <person name="Submissions S."/>
        </authorList>
    </citation>
    <scope>NUCLEOTIDE SEQUENCE [LARGE SCALE GENOMIC DNA]</scope>
    <source>
        <strain evidence="2">JCM 10271</strain>
    </source>
</reference>
<evidence type="ECO:0000313" key="1">
    <source>
        <dbReference type="EMBL" id="SFQ56569.1"/>
    </source>
</evidence>
<protein>
    <submittedName>
        <fullName evidence="1">Uncharacterized protein</fullName>
    </submittedName>
</protein>
<sequence length="62" mass="6871">MENDATIEAARTALVAMNWDGFDPRPVAGLIFAITDELEAAGHSRRDVTLMLRKMSELLPEL</sequence>
<keyword evidence="2" id="KW-1185">Reference proteome</keyword>
<gene>
    <name evidence="1" type="ORF">SAMN05421853_11099</name>
</gene>
<dbReference type="STRING" id="93684.SAMN05421853_11099"/>
<organism evidence="1 2">
    <name type="scientific">Roseivivax halotolerans</name>
    <dbReference type="NCBI Taxonomy" id="93684"/>
    <lineage>
        <taxon>Bacteria</taxon>
        <taxon>Pseudomonadati</taxon>
        <taxon>Pseudomonadota</taxon>
        <taxon>Alphaproteobacteria</taxon>
        <taxon>Rhodobacterales</taxon>
        <taxon>Roseobacteraceae</taxon>
        <taxon>Roseivivax</taxon>
    </lineage>
</organism>